<protein>
    <submittedName>
        <fullName evidence="1">Uncharacterized protein</fullName>
    </submittedName>
</protein>
<gene>
    <name evidence="1" type="ORF">I7I52_07906</name>
</gene>
<dbReference type="AlphaFoldDB" id="A0A8H7YFZ8"/>
<evidence type="ECO:0000313" key="2">
    <source>
        <dbReference type="Proteomes" id="UP000670092"/>
    </source>
</evidence>
<accession>A0A8H7YFZ8</accession>
<comment type="caution">
    <text evidence="1">The sequence shown here is derived from an EMBL/GenBank/DDBJ whole genome shotgun (WGS) entry which is preliminary data.</text>
</comment>
<name>A0A8H7YFZ8_AJECA</name>
<dbReference type="VEuPathDB" id="FungiDB:I7I52_07906"/>
<proteinExistence type="predicted"/>
<reference evidence="1 2" key="1">
    <citation type="submission" date="2021-01" db="EMBL/GenBank/DDBJ databases">
        <title>Chromosome-level genome assembly of a human fungal pathogen reveals clustering of transcriptionally co-regulated genes.</title>
        <authorList>
            <person name="Voorhies M."/>
            <person name="Cohen S."/>
            <person name="Shea T.P."/>
            <person name="Petrus S."/>
            <person name="Munoz J.F."/>
            <person name="Poplawski S."/>
            <person name="Goldman W.E."/>
            <person name="Michael T."/>
            <person name="Cuomo C.A."/>
            <person name="Sil A."/>
            <person name="Beyhan S."/>
        </authorList>
    </citation>
    <scope>NUCLEOTIDE SEQUENCE [LARGE SCALE GENOMIC DNA]</scope>
    <source>
        <strain evidence="1 2">G184AR</strain>
    </source>
</reference>
<dbReference type="Proteomes" id="UP000670092">
    <property type="component" value="Unassembled WGS sequence"/>
</dbReference>
<organism evidence="1 2">
    <name type="scientific">Ajellomyces capsulatus</name>
    <name type="common">Darling's disease fungus</name>
    <name type="synonym">Histoplasma capsulatum</name>
    <dbReference type="NCBI Taxonomy" id="5037"/>
    <lineage>
        <taxon>Eukaryota</taxon>
        <taxon>Fungi</taxon>
        <taxon>Dikarya</taxon>
        <taxon>Ascomycota</taxon>
        <taxon>Pezizomycotina</taxon>
        <taxon>Eurotiomycetes</taxon>
        <taxon>Eurotiomycetidae</taxon>
        <taxon>Onygenales</taxon>
        <taxon>Ajellomycetaceae</taxon>
        <taxon>Histoplasma</taxon>
    </lineage>
</organism>
<evidence type="ECO:0000313" key="1">
    <source>
        <dbReference type="EMBL" id="KAG5290782.1"/>
    </source>
</evidence>
<dbReference type="OrthoDB" id="191139at2759"/>
<sequence length="214" mass="25083">MVRPMYGHNQKKDQHYATCYCLLNANKTKPKKRNHTTSLLLQIPFKLFLCPLPQLLCKSFIPRQRRVWNGRSHRMVNATRLQETRIILTCLCYPCRRRSPESIVRPLLQTDVKEIPHSHLHHKPVDAIHMVHQLCRHNHSRVNRSDSKFRITSSQLGTVKDVGQFALRVQRVFRQHGWSAHPSLRFLQPLEVNPCLLWRLPKGKRGSNNDTAMP</sequence>
<dbReference type="EMBL" id="JAEVHI010000005">
    <property type="protein sequence ID" value="KAG5290782.1"/>
    <property type="molecule type" value="Genomic_DNA"/>
</dbReference>